<dbReference type="RefSeq" id="WP_254289617.1">
    <property type="nucleotide sequence ID" value="NZ_JAMLDY010000014.1"/>
</dbReference>
<evidence type="ECO:0000313" key="1">
    <source>
        <dbReference type="EMBL" id="MCP3735618.1"/>
    </source>
</evidence>
<evidence type="ECO:0000313" key="2">
    <source>
        <dbReference type="Proteomes" id="UP001139486"/>
    </source>
</evidence>
<keyword evidence="2" id="KW-1185">Reference proteome</keyword>
<reference evidence="1" key="1">
    <citation type="submission" date="2022-05" db="EMBL/GenBank/DDBJ databases">
        <title>Sphingomonas sp. strain RP10 Genome sequencing and assembly.</title>
        <authorList>
            <person name="Kim I."/>
        </authorList>
    </citation>
    <scope>NUCLEOTIDE SEQUENCE</scope>
    <source>
        <strain evidence="1">RP10</strain>
    </source>
</reference>
<dbReference type="AlphaFoldDB" id="A0A9X2HXY1"/>
<organism evidence="1 2">
    <name type="scientific">Sphingomonas liriopis</name>
    <dbReference type="NCBI Taxonomy" id="2949094"/>
    <lineage>
        <taxon>Bacteria</taxon>
        <taxon>Pseudomonadati</taxon>
        <taxon>Pseudomonadota</taxon>
        <taxon>Alphaproteobacteria</taxon>
        <taxon>Sphingomonadales</taxon>
        <taxon>Sphingomonadaceae</taxon>
        <taxon>Sphingomonas</taxon>
    </lineage>
</organism>
<accession>A0A9X2HXY1</accession>
<dbReference type="EMBL" id="JAMLDY010000014">
    <property type="protein sequence ID" value="MCP3735618.1"/>
    <property type="molecule type" value="Genomic_DNA"/>
</dbReference>
<comment type="caution">
    <text evidence="1">The sequence shown here is derived from an EMBL/GenBank/DDBJ whole genome shotgun (WGS) entry which is preliminary data.</text>
</comment>
<sequence>MSVDALFPLDYDQRRAAWPELRPRLAALVERTGEPWMPEDVFHLTTMGQATLWATPDLGCFIVTQIDEQPWGRSLVVWIASEVTDARALEYMDQVRSIARDAGCDRVTFTSPRRGWMRALPGVAVRYEYSFEAGE</sequence>
<name>A0A9X2HXY1_9SPHN</name>
<gene>
    <name evidence="1" type="ORF">M9979_12115</name>
</gene>
<proteinExistence type="predicted"/>
<protein>
    <submittedName>
        <fullName evidence="1">Uncharacterized protein</fullName>
    </submittedName>
</protein>
<dbReference type="Proteomes" id="UP001139486">
    <property type="component" value="Unassembled WGS sequence"/>
</dbReference>